<dbReference type="InterPro" id="IPR036366">
    <property type="entry name" value="PGBDSf"/>
</dbReference>
<gene>
    <name evidence="2" type="ORF">N018_12730</name>
</gene>
<dbReference type="Gene3D" id="1.10.101.10">
    <property type="entry name" value="PGBD-like superfamily/PGBD"/>
    <property type="match status" value="1"/>
</dbReference>
<reference evidence="2 3" key="1">
    <citation type="submission" date="2013-12" db="EMBL/GenBank/DDBJ databases">
        <title>Interactions Between Genome Architecture and Virulence Genes in Pseudomonas syringae, strain CC1557 as a model.</title>
        <authorList>
            <person name="Baltrus D."/>
            <person name="Hockett K."/>
            <person name="Karlsrud E."/>
            <person name="Dougherty K."/>
            <person name="Nishimura M."/>
        </authorList>
    </citation>
    <scope>NUCLEOTIDE SEQUENCE [LARGE SCALE GENOMIC DNA]</scope>
    <source>
        <strain evidence="2 3">CC1557</strain>
    </source>
</reference>
<dbReference type="SUPFAM" id="SSF47090">
    <property type="entry name" value="PGBD-like"/>
    <property type="match status" value="1"/>
</dbReference>
<protein>
    <recommendedName>
        <fullName evidence="1">Peptidoglycan binding-like domain-containing protein</fullName>
    </recommendedName>
</protein>
<dbReference type="InterPro" id="IPR036365">
    <property type="entry name" value="PGBD-like_sf"/>
</dbReference>
<organism evidence="2 3">
    <name type="scientific">Pseudomonas syringae CC1557</name>
    <dbReference type="NCBI Taxonomy" id="1357279"/>
    <lineage>
        <taxon>Bacteria</taxon>
        <taxon>Pseudomonadati</taxon>
        <taxon>Pseudomonadota</taxon>
        <taxon>Gammaproteobacteria</taxon>
        <taxon>Pseudomonadales</taxon>
        <taxon>Pseudomonadaceae</taxon>
        <taxon>Pseudomonas</taxon>
        <taxon>Pseudomonas syringae</taxon>
    </lineage>
</organism>
<evidence type="ECO:0000259" key="1">
    <source>
        <dbReference type="Pfam" id="PF01471"/>
    </source>
</evidence>
<feature type="domain" description="Peptidoglycan binding-like" evidence="1">
    <location>
        <begin position="46"/>
        <end position="96"/>
    </location>
</feature>
<accession>W0MYD6</accession>
<dbReference type="HOGENOM" id="CLU_993455_0_0_6"/>
<dbReference type="AlphaFoldDB" id="W0MYD6"/>
<dbReference type="Proteomes" id="UP000019089">
    <property type="component" value="Chromosome"/>
</dbReference>
<sequence>MLHVAFITIVATFVWQPVGVFADVAAPERANSSENTDNTEGSLNVDERKLIQEGLVWGGFYNGRIDGQFGKDTRDALANAQRQYNQPGTGMLNADLAVRLGDLAVTKRMNCGWVAILEPTSGVKLAYPSMLLTRTTYPESNPAKLVDIDSEDKSVSIEIFRLDDVKPDAMDEMYRFLTSDGKSPVTKSFRKGSLFIIEGHRGTRKYYARYEQRGSKILGYDLVWSGSRDVEMQPISVLISNSFEPLPFDTPRQNRDPDYSHLVELAKAANTDAGGNPSPK</sequence>
<dbReference type="Pfam" id="PF01471">
    <property type="entry name" value="PG_binding_1"/>
    <property type="match status" value="1"/>
</dbReference>
<dbReference type="EMBL" id="CP007014">
    <property type="protein sequence ID" value="AHG43599.1"/>
    <property type="molecule type" value="Genomic_DNA"/>
</dbReference>
<name>W0MYD6_PSESX</name>
<dbReference type="KEGG" id="psyr:N018_12730"/>
<dbReference type="InterPro" id="IPR002477">
    <property type="entry name" value="Peptidoglycan-bd-like"/>
</dbReference>
<dbReference type="RefSeq" id="WP_025389794.1">
    <property type="nucleotide sequence ID" value="NZ_CP007014.1"/>
</dbReference>
<evidence type="ECO:0000313" key="3">
    <source>
        <dbReference type="Proteomes" id="UP000019089"/>
    </source>
</evidence>
<dbReference type="STRING" id="1357279.N018_12730"/>
<evidence type="ECO:0000313" key="2">
    <source>
        <dbReference type="EMBL" id="AHG43599.1"/>
    </source>
</evidence>
<proteinExistence type="predicted"/>